<evidence type="ECO:0000313" key="8">
    <source>
        <dbReference type="EMBL" id="KAL0356212.1"/>
    </source>
</evidence>
<dbReference type="SUPFAM" id="SSF52058">
    <property type="entry name" value="L domain-like"/>
    <property type="match status" value="1"/>
</dbReference>
<keyword evidence="5" id="KW-0611">Plant defense</keyword>
<evidence type="ECO:0000256" key="5">
    <source>
        <dbReference type="ARBA" id="ARBA00022821"/>
    </source>
</evidence>
<evidence type="ECO:0000259" key="7">
    <source>
        <dbReference type="Pfam" id="PF23559"/>
    </source>
</evidence>
<dbReference type="GO" id="GO:0005524">
    <property type="term" value="F:ATP binding"/>
    <property type="evidence" value="ECO:0007669"/>
    <property type="project" value="UniProtKB-KW"/>
</dbReference>
<comment type="similarity">
    <text evidence="1">Belongs to the disease resistance NB-LRR family.</text>
</comment>
<evidence type="ECO:0000256" key="1">
    <source>
        <dbReference type="ARBA" id="ARBA00008894"/>
    </source>
</evidence>
<dbReference type="FunFam" id="1.10.10.10:FF:000322">
    <property type="entry name" value="Probable disease resistance protein At1g63360"/>
    <property type="match status" value="1"/>
</dbReference>
<keyword evidence="3" id="KW-0677">Repeat</keyword>
<feature type="domain" description="Disease resistance protein winged helix" evidence="7">
    <location>
        <begin position="3"/>
        <end position="73"/>
    </location>
</feature>
<dbReference type="PANTHER" id="PTHR15140:SF33">
    <property type="entry name" value="LATE BLIGHT RESISTANCE PROTEIN HOMOLOG R1A-3 ISOFORM X1"/>
    <property type="match status" value="1"/>
</dbReference>
<reference evidence="8" key="1">
    <citation type="submission" date="2020-06" db="EMBL/GenBank/DDBJ databases">
        <authorList>
            <person name="Li T."/>
            <person name="Hu X."/>
            <person name="Zhang T."/>
            <person name="Song X."/>
            <person name="Zhang H."/>
            <person name="Dai N."/>
            <person name="Sheng W."/>
            <person name="Hou X."/>
            <person name="Wei L."/>
        </authorList>
    </citation>
    <scope>NUCLEOTIDE SEQUENCE</scope>
    <source>
        <strain evidence="8">G02</strain>
        <tissue evidence="8">Leaf</tissue>
    </source>
</reference>
<keyword evidence="2" id="KW-0433">Leucine-rich repeat</keyword>
<keyword evidence="4" id="KW-0547">Nucleotide-binding</keyword>
<dbReference type="InterPro" id="IPR036388">
    <property type="entry name" value="WH-like_DNA-bd_sf"/>
</dbReference>
<dbReference type="Gene3D" id="1.10.10.10">
    <property type="entry name" value="Winged helix-like DNA-binding domain superfamily/Winged helix DNA-binding domain"/>
    <property type="match status" value="1"/>
</dbReference>
<organism evidence="8">
    <name type="scientific">Sesamum radiatum</name>
    <name type="common">Black benniseed</name>
    <dbReference type="NCBI Taxonomy" id="300843"/>
    <lineage>
        <taxon>Eukaryota</taxon>
        <taxon>Viridiplantae</taxon>
        <taxon>Streptophyta</taxon>
        <taxon>Embryophyta</taxon>
        <taxon>Tracheophyta</taxon>
        <taxon>Spermatophyta</taxon>
        <taxon>Magnoliopsida</taxon>
        <taxon>eudicotyledons</taxon>
        <taxon>Gunneridae</taxon>
        <taxon>Pentapetalae</taxon>
        <taxon>asterids</taxon>
        <taxon>lamiids</taxon>
        <taxon>Lamiales</taxon>
        <taxon>Pedaliaceae</taxon>
        <taxon>Sesamum</taxon>
    </lineage>
</organism>
<dbReference type="InterPro" id="IPR032675">
    <property type="entry name" value="LRR_dom_sf"/>
</dbReference>
<reference evidence="8" key="2">
    <citation type="journal article" date="2024" name="Plant">
        <title>Genomic evolution and insights into agronomic trait innovations of Sesamum species.</title>
        <authorList>
            <person name="Miao H."/>
            <person name="Wang L."/>
            <person name="Qu L."/>
            <person name="Liu H."/>
            <person name="Sun Y."/>
            <person name="Le M."/>
            <person name="Wang Q."/>
            <person name="Wei S."/>
            <person name="Zheng Y."/>
            <person name="Lin W."/>
            <person name="Duan Y."/>
            <person name="Cao H."/>
            <person name="Xiong S."/>
            <person name="Wang X."/>
            <person name="Wei L."/>
            <person name="Li C."/>
            <person name="Ma Q."/>
            <person name="Ju M."/>
            <person name="Zhao R."/>
            <person name="Li G."/>
            <person name="Mu C."/>
            <person name="Tian Q."/>
            <person name="Mei H."/>
            <person name="Zhang T."/>
            <person name="Gao T."/>
            <person name="Zhang H."/>
        </authorList>
    </citation>
    <scope>NUCLEOTIDE SEQUENCE</scope>
    <source>
        <strain evidence="8">G02</strain>
    </source>
</reference>
<dbReference type="InterPro" id="IPR058922">
    <property type="entry name" value="WHD_DRP"/>
</dbReference>
<protein>
    <submittedName>
        <fullName evidence="8">Late blight resistance proteinR1A-3</fullName>
    </submittedName>
</protein>
<evidence type="ECO:0000256" key="3">
    <source>
        <dbReference type="ARBA" id="ARBA00022737"/>
    </source>
</evidence>
<dbReference type="EMBL" id="JACGWJ010000017">
    <property type="protein sequence ID" value="KAL0356212.1"/>
    <property type="molecule type" value="Genomic_DNA"/>
</dbReference>
<sequence>MGIFPEDHEIRITKLTKLWISEGFLKPIGGKNLEEVAEEYLTDLIDRNLILIRKWTRSGKIKTCSVHDVLRELCVRELSDIDLIRVPKAQYIGFKAPLKDDDDCCFLCRHKLDRPNKIQLHEVLDGLGSTTTANPSVCEACNNRCSNLNRLRWVKILKLACDQSGGKFPQHTKLQYLDIKEYSGSCDYYYLPGWKALFPSTISLLWNLQILIIHVYYKDSDYGDFGPSSLVLPSEIWEMPKLRHLMLQGHRLPDPPICNGQKGQDATILENLSIVSSAGFRCTDEVVKRIPNLKKLYTGYSLYPVDDAHLNNLVKLNKLESFFLACCSWLEIIAFPTSLKKLTLSYCRIHWEDMTIIGLLPNLEVFKLIRASRGPEWSPCEGGFLRLKTLSIRDCFLVRWAAEDTHFPNLQSLILTRMHYLEEIPLSIGDINTLQSIHLESCSASATNSAMKILEDQKEKGNESLQVYVDEKRVGVS</sequence>
<name>A0AAW2PK21_SESRA</name>
<dbReference type="Gene3D" id="3.80.10.10">
    <property type="entry name" value="Ribonuclease Inhibitor"/>
    <property type="match status" value="1"/>
</dbReference>
<dbReference type="Pfam" id="PF23559">
    <property type="entry name" value="WHD_DRP"/>
    <property type="match status" value="1"/>
</dbReference>
<keyword evidence="6" id="KW-0067">ATP-binding</keyword>
<comment type="caution">
    <text evidence="8">The sequence shown here is derived from an EMBL/GenBank/DDBJ whole genome shotgun (WGS) entry which is preliminary data.</text>
</comment>
<gene>
    <name evidence="8" type="ORF">Sradi_4068100</name>
</gene>
<evidence type="ECO:0000256" key="2">
    <source>
        <dbReference type="ARBA" id="ARBA00022614"/>
    </source>
</evidence>
<proteinExistence type="inferred from homology"/>
<accession>A0AAW2PK21</accession>
<dbReference type="PANTHER" id="PTHR15140">
    <property type="entry name" value="TUBULIN-SPECIFIC CHAPERONE E"/>
    <property type="match status" value="1"/>
</dbReference>
<dbReference type="GO" id="GO:0006952">
    <property type="term" value="P:defense response"/>
    <property type="evidence" value="ECO:0007669"/>
    <property type="project" value="UniProtKB-KW"/>
</dbReference>
<evidence type="ECO:0000256" key="6">
    <source>
        <dbReference type="ARBA" id="ARBA00022840"/>
    </source>
</evidence>
<dbReference type="AlphaFoldDB" id="A0AAW2PK21"/>
<evidence type="ECO:0000256" key="4">
    <source>
        <dbReference type="ARBA" id="ARBA00022741"/>
    </source>
</evidence>